<keyword evidence="2" id="KW-1185">Reference proteome</keyword>
<organism evidence="1 2">
    <name type="scientific">Chaetomium globosum (strain ATCC 6205 / CBS 148.51 / DSM 1962 / NBRC 6347 / NRRL 1970)</name>
    <name type="common">Soil fungus</name>
    <dbReference type="NCBI Taxonomy" id="306901"/>
    <lineage>
        <taxon>Eukaryota</taxon>
        <taxon>Fungi</taxon>
        <taxon>Dikarya</taxon>
        <taxon>Ascomycota</taxon>
        <taxon>Pezizomycotina</taxon>
        <taxon>Sordariomycetes</taxon>
        <taxon>Sordariomycetidae</taxon>
        <taxon>Sordariales</taxon>
        <taxon>Chaetomiaceae</taxon>
        <taxon>Chaetomium</taxon>
    </lineage>
</organism>
<dbReference type="GeneID" id="4396418"/>
<dbReference type="HOGENOM" id="CLU_3279405_0_0_1"/>
<sequence length="41" mass="4288">MGTSVILPAEWQGRLATIGSPSLLDVNQATFMAQLSELAGL</sequence>
<dbReference type="Proteomes" id="UP000001056">
    <property type="component" value="Unassembled WGS sequence"/>
</dbReference>
<dbReference type="RefSeq" id="XP_001227578.1">
    <property type="nucleotide sequence ID" value="XM_001227577.1"/>
</dbReference>
<proteinExistence type="predicted"/>
<evidence type="ECO:0000313" key="2">
    <source>
        <dbReference type="Proteomes" id="UP000001056"/>
    </source>
</evidence>
<dbReference type="InParanoid" id="Q2GQV3"/>
<protein>
    <submittedName>
        <fullName evidence="1">Uncharacterized protein</fullName>
    </submittedName>
</protein>
<name>Q2GQV3_CHAGB</name>
<gene>
    <name evidence="1" type="ORF">CHGG_09651</name>
</gene>
<evidence type="ECO:0000313" key="1">
    <source>
        <dbReference type="EMBL" id="EAQ83247.1"/>
    </source>
</evidence>
<accession>Q2GQV3</accession>
<dbReference type="AlphaFoldDB" id="Q2GQV3"/>
<dbReference type="VEuPathDB" id="FungiDB:CHGG_09651"/>
<dbReference type="EMBL" id="CH408035">
    <property type="protein sequence ID" value="EAQ83247.1"/>
    <property type="molecule type" value="Genomic_DNA"/>
</dbReference>
<reference evidence="2" key="1">
    <citation type="journal article" date="2015" name="Genome Announc.">
        <title>Draft genome sequence of the cellulolytic fungus Chaetomium globosum.</title>
        <authorList>
            <person name="Cuomo C.A."/>
            <person name="Untereiner W.A."/>
            <person name="Ma L.-J."/>
            <person name="Grabherr M."/>
            <person name="Birren B.W."/>
        </authorList>
    </citation>
    <scope>NUCLEOTIDE SEQUENCE [LARGE SCALE GENOMIC DNA]</scope>
    <source>
        <strain evidence="2">ATCC 6205 / CBS 148.51 / DSM 1962 / NBRC 6347 / NRRL 1970</strain>
    </source>
</reference>